<dbReference type="Pfam" id="PF13480">
    <property type="entry name" value="Acetyltransf_6"/>
    <property type="match status" value="1"/>
</dbReference>
<dbReference type="InterPro" id="IPR016181">
    <property type="entry name" value="Acyl_CoA_acyltransferase"/>
</dbReference>
<accession>A0A5P8NZL6</accession>
<proteinExistence type="predicted"/>
<dbReference type="GO" id="GO:0016740">
    <property type="term" value="F:transferase activity"/>
    <property type="evidence" value="ECO:0007669"/>
    <property type="project" value="UniProtKB-KW"/>
</dbReference>
<dbReference type="Proteomes" id="UP000326944">
    <property type="component" value="Chromosome"/>
</dbReference>
<dbReference type="Gene3D" id="3.40.630.30">
    <property type="match status" value="1"/>
</dbReference>
<sequence>MIGQTMINKELYKKFCDSEPIPIFSQYWWLDSVCGSDGWDVLLVVKGNDIWASMPYYKTKRGFFDIITMPTLTQNMGIYVKYPQNQKSHKKISWENEMTKKLFDKLPKFDSYLCNFHYNVSNWMELYWNNFNCTTHYTYVINDLDNLDEVYNNFDKSYRNKIANAKKKVEVKTGMNISDFFDINKMTFERQNIDIPYSLNFLEKHDYALAKNNAREIFYAVDELNNIHSALYLTWDKKSSYVHMVGEDPELRNSAAGLLLIWEAIKYTKEVLGLNIFDFEGSMLKNVEQVRRKFGATQTQYFSISKVNSKTIKFKNFFKDIVK</sequence>
<name>A0A5P8NZL6_9BACT</name>
<dbReference type="EMBL" id="CP043617">
    <property type="protein sequence ID" value="QFR48888.1"/>
    <property type="molecule type" value="Genomic_DNA"/>
</dbReference>
<protein>
    <submittedName>
        <fullName evidence="2">GNAT family N-acetyltransferase</fullName>
    </submittedName>
</protein>
<gene>
    <name evidence="2" type="ORF">FJR48_03790</name>
</gene>
<dbReference type="AlphaFoldDB" id="A0A5P8NZL6"/>
<keyword evidence="3" id="KW-1185">Reference proteome</keyword>
<dbReference type="KEGG" id="sulg:FJR48_03790"/>
<dbReference type="InterPro" id="IPR038740">
    <property type="entry name" value="BioF2-like_GNAT_dom"/>
</dbReference>
<organism evidence="2 3">
    <name type="scientific">Sulfurimonas lithotrophica</name>
    <dbReference type="NCBI Taxonomy" id="2590022"/>
    <lineage>
        <taxon>Bacteria</taxon>
        <taxon>Pseudomonadati</taxon>
        <taxon>Campylobacterota</taxon>
        <taxon>Epsilonproteobacteria</taxon>
        <taxon>Campylobacterales</taxon>
        <taxon>Sulfurimonadaceae</taxon>
        <taxon>Sulfurimonas</taxon>
    </lineage>
</organism>
<evidence type="ECO:0000313" key="3">
    <source>
        <dbReference type="Proteomes" id="UP000326944"/>
    </source>
</evidence>
<evidence type="ECO:0000259" key="1">
    <source>
        <dbReference type="Pfam" id="PF13480"/>
    </source>
</evidence>
<dbReference type="OrthoDB" id="116151at2"/>
<keyword evidence="2" id="KW-0808">Transferase</keyword>
<evidence type="ECO:0000313" key="2">
    <source>
        <dbReference type="EMBL" id="QFR48888.1"/>
    </source>
</evidence>
<reference evidence="2 3" key="1">
    <citation type="submission" date="2019-09" db="EMBL/GenBank/DDBJ databases">
        <title>Sulfurimonas gotlandica sp. nov., a chemoautotrophic and psychrotolerant epsilonproteobacterium isolated from a pelagic redoxcline, and an emended description of the genus Sulfurimonas.</title>
        <authorList>
            <person name="Wang S."/>
            <person name="Jiang L."/>
            <person name="Shao S."/>
        </authorList>
    </citation>
    <scope>NUCLEOTIDE SEQUENCE [LARGE SCALE GENOMIC DNA]</scope>
    <source>
        <strain evidence="2 3">GYSZ_1</strain>
    </source>
</reference>
<feature type="domain" description="BioF2-like acetyltransferase" evidence="1">
    <location>
        <begin position="158"/>
        <end position="279"/>
    </location>
</feature>
<dbReference type="SUPFAM" id="SSF55729">
    <property type="entry name" value="Acyl-CoA N-acyltransferases (Nat)"/>
    <property type="match status" value="1"/>
</dbReference>